<proteinExistence type="predicted"/>
<sequence>MIPDRDNVLLDQTKKTSYHSTIWTRGDLCSIPKNLHHSIVKRGRWYQSTTQGMGSRNKSCMLLDREDVLQCQQNKLPLWKLNSVTHVRSRRIRTIQLLGEVDGINPLPKVCEAEIVGNVKLELWKPVNETDFIFSVPKPIIEVPELQQKGSQQRHTNFRDRNLK</sequence>
<keyword evidence="3" id="KW-1185">Reference proteome</keyword>
<feature type="region of interest" description="Disordered" evidence="1">
    <location>
        <begin position="145"/>
        <end position="164"/>
    </location>
</feature>
<comment type="caution">
    <text evidence="2">The sequence shown here is derived from an EMBL/GenBank/DDBJ whole genome shotgun (WGS) entry which is preliminary data.</text>
</comment>
<evidence type="ECO:0000256" key="1">
    <source>
        <dbReference type="SAM" id="MobiDB-lite"/>
    </source>
</evidence>
<evidence type="ECO:0000313" key="3">
    <source>
        <dbReference type="Proteomes" id="UP001187531"/>
    </source>
</evidence>
<feature type="non-terminal residue" evidence="2">
    <location>
        <position position="164"/>
    </location>
</feature>
<reference evidence="2" key="1">
    <citation type="submission" date="2023-07" db="EMBL/GenBank/DDBJ databases">
        <title>Chromosome-level genome assembly of Artemia franciscana.</title>
        <authorList>
            <person name="Jo E."/>
        </authorList>
    </citation>
    <scope>NUCLEOTIDE SEQUENCE</scope>
    <source>
        <tissue evidence="2">Whole body</tissue>
    </source>
</reference>
<organism evidence="2 3">
    <name type="scientific">Artemia franciscana</name>
    <name type="common">Brine shrimp</name>
    <name type="synonym">Artemia sanfranciscana</name>
    <dbReference type="NCBI Taxonomy" id="6661"/>
    <lineage>
        <taxon>Eukaryota</taxon>
        <taxon>Metazoa</taxon>
        <taxon>Ecdysozoa</taxon>
        <taxon>Arthropoda</taxon>
        <taxon>Crustacea</taxon>
        <taxon>Branchiopoda</taxon>
        <taxon>Anostraca</taxon>
        <taxon>Artemiidae</taxon>
        <taxon>Artemia</taxon>
    </lineage>
</organism>
<dbReference type="Proteomes" id="UP001187531">
    <property type="component" value="Unassembled WGS sequence"/>
</dbReference>
<name>A0AA88ICB7_ARTSF</name>
<dbReference type="EMBL" id="JAVRJZ010000004">
    <property type="protein sequence ID" value="KAK2723966.1"/>
    <property type="molecule type" value="Genomic_DNA"/>
</dbReference>
<evidence type="ECO:0000313" key="2">
    <source>
        <dbReference type="EMBL" id="KAK2723966.1"/>
    </source>
</evidence>
<protein>
    <submittedName>
        <fullName evidence="2">Uncharacterized protein</fullName>
    </submittedName>
</protein>
<gene>
    <name evidence="2" type="ORF">QYM36_002340</name>
</gene>
<dbReference type="AlphaFoldDB" id="A0AA88ICB7"/>
<accession>A0AA88ICB7</accession>